<dbReference type="AlphaFoldDB" id="A0A5S4YVN0"/>
<dbReference type="Gene3D" id="1.10.1660.10">
    <property type="match status" value="1"/>
</dbReference>
<accession>A0A5S4YVN0</accession>
<evidence type="ECO:0000313" key="5">
    <source>
        <dbReference type="EMBL" id="TYO68123.1"/>
    </source>
</evidence>
<organism evidence="5 6">
    <name type="scientific">Bradyrhizobium hipponense</name>
    <dbReference type="NCBI Taxonomy" id="2605638"/>
    <lineage>
        <taxon>Bacteria</taxon>
        <taxon>Pseudomonadati</taxon>
        <taxon>Pseudomonadota</taxon>
        <taxon>Alphaproteobacteria</taxon>
        <taxon>Hyphomicrobiales</taxon>
        <taxon>Nitrobacteraceae</taxon>
        <taxon>Bradyrhizobium</taxon>
    </lineage>
</organism>
<dbReference type="EMBL" id="VSTH01000013">
    <property type="protein sequence ID" value="TYO68123.1"/>
    <property type="molecule type" value="Genomic_DNA"/>
</dbReference>
<dbReference type="InterPro" id="IPR015358">
    <property type="entry name" value="Tscrpt_reg_MerR_DNA-bd"/>
</dbReference>
<dbReference type="Proteomes" id="UP000324797">
    <property type="component" value="Unassembled WGS sequence"/>
</dbReference>
<sequence>MPQITASRAGRRGGVPIGELSRLTGVNIETIRYYEKIKMLQPPPRTEGGRRIYGLTDARVLAFIRRGRELGFGLEEIRALLALGGPGKASCADVRKIAAHHLDDIRTKIADLRKLEKLLATTIAQCSGNRAPDCPVLDILDIRRS</sequence>
<evidence type="ECO:0000256" key="2">
    <source>
        <dbReference type="ARBA" id="ARBA00023125"/>
    </source>
</evidence>
<dbReference type="RefSeq" id="WP_148737394.1">
    <property type="nucleotide sequence ID" value="NZ_VSTH01000013.1"/>
</dbReference>
<dbReference type="InterPro" id="IPR000551">
    <property type="entry name" value="MerR-type_HTH_dom"/>
</dbReference>
<keyword evidence="6" id="KW-1185">Reference proteome</keyword>
<dbReference type="InterPro" id="IPR047057">
    <property type="entry name" value="MerR_fam"/>
</dbReference>
<keyword evidence="1" id="KW-0805">Transcription regulation</keyword>
<evidence type="ECO:0000313" key="6">
    <source>
        <dbReference type="Proteomes" id="UP000324797"/>
    </source>
</evidence>
<dbReference type="Pfam" id="PF00376">
    <property type="entry name" value="MerR"/>
    <property type="match status" value="1"/>
</dbReference>
<dbReference type="PRINTS" id="PR00040">
    <property type="entry name" value="HTHMERR"/>
</dbReference>
<dbReference type="Pfam" id="PF09278">
    <property type="entry name" value="MerR-DNA-bind"/>
    <property type="match status" value="1"/>
</dbReference>
<evidence type="ECO:0000256" key="3">
    <source>
        <dbReference type="ARBA" id="ARBA00023163"/>
    </source>
</evidence>
<comment type="caution">
    <text evidence="5">The sequence shown here is derived from an EMBL/GenBank/DDBJ whole genome shotgun (WGS) entry which is preliminary data.</text>
</comment>
<name>A0A5S4YVN0_9BRAD</name>
<dbReference type="GO" id="GO:0003677">
    <property type="term" value="F:DNA binding"/>
    <property type="evidence" value="ECO:0007669"/>
    <property type="project" value="UniProtKB-KW"/>
</dbReference>
<evidence type="ECO:0000256" key="1">
    <source>
        <dbReference type="ARBA" id="ARBA00023015"/>
    </source>
</evidence>
<dbReference type="SUPFAM" id="SSF46955">
    <property type="entry name" value="Putative DNA-binding domain"/>
    <property type="match status" value="1"/>
</dbReference>
<dbReference type="GO" id="GO:0003700">
    <property type="term" value="F:DNA-binding transcription factor activity"/>
    <property type="evidence" value="ECO:0007669"/>
    <property type="project" value="InterPro"/>
</dbReference>
<dbReference type="PANTHER" id="PTHR30204:SF92">
    <property type="entry name" value="HTH-TYPE TRANSCRIPTIONAL REGULATOR ZNTR"/>
    <property type="match status" value="1"/>
</dbReference>
<proteinExistence type="predicted"/>
<gene>
    <name evidence="5" type="ORF">FXV83_02375</name>
</gene>
<dbReference type="PANTHER" id="PTHR30204">
    <property type="entry name" value="REDOX-CYCLING DRUG-SENSING TRANSCRIPTIONAL ACTIVATOR SOXR"/>
    <property type="match status" value="1"/>
</dbReference>
<dbReference type="SMART" id="SM00422">
    <property type="entry name" value="HTH_MERR"/>
    <property type="match status" value="1"/>
</dbReference>
<dbReference type="PROSITE" id="PS50937">
    <property type="entry name" value="HTH_MERR_2"/>
    <property type="match status" value="1"/>
</dbReference>
<evidence type="ECO:0000259" key="4">
    <source>
        <dbReference type="PROSITE" id="PS50937"/>
    </source>
</evidence>
<dbReference type="InterPro" id="IPR009061">
    <property type="entry name" value="DNA-bd_dom_put_sf"/>
</dbReference>
<reference evidence="5 6" key="1">
    <citation type="submission" date="2019-08" db="EMBL/GenBank/DDBJ databases">
        <title>Bradyrhizobium hipponensis sp. nov., a rhizobium isolated from a Lupinus angustifolius root nodule in Tunisia.</title>
        <authorList>
            <person name="Off K."/>
            <person name="Rejili M."/>
            <person name="Mars M."/>
            <person name="Brachmann A."/>
            <person name="Marin M."/>
        </authorList>
    </citation>
    <scope>NUCLEOTIDE SEQUENCE [LARGE SCALE GENOMIC DNA]</scope>
    <source>
        <strain evidence="6">aSej3</strain>
    </source>
</reference>
<keyword evidence="2" id="KW-0238">DNA-binding</keyword>
<protein>
    <submittedName>
        <fullName evidence="5">Helix-turn-helix domain-containing protein</fullName>
    </submittedName>
</protein>
<feature type="domain" description="HTH merR-type" evidence="4">
    <location>
        <begin position="17"/>
        <end position="83"/>
    </location>
</feature>
<keyword evidence="3" id="KW-0804">Transcription</keyword>
<dbReference type="CDD" id="cd04785">
    <property type="entry name" value="HTH_CadR-PbrR-like"/>
    <property type="match status" value="1"/>
</dbReference>